<dbReference type="Proteomes" id="UP000557688">
    <property type="component" value="Unassembled WGS sequence"/>
</dbReference>
<proteinExistence type="predicted"/>
<name>A0A839V5X1_9PROT</name>
<dbReference type="EMBL" id="JABXXQ010000013">
    <property type="protein sequence ID" value="NVN29113.1"/>
    <property type="molecule type" value="Genomic_DNA"/>
</dbReference>
<comment type="caution">
    <text evidence="2">The sequence shown here is derived from an EMBL/GenBank/DDBJ whole genome shotgun (WGS) entry which is preliminary data.</text>
</comment>
<evidence type="ECO:0000313" key="3">
    <source>
        <dbReference type="EMBL" id="NVN29113.1"/>
    </source>
</evidence>
<sequence length="186" mass="19835">MRDSRIAFRFRPVEGGRTTEPSIGFGADTIRLPVEIRLHEAPRPAETSKGPPARLPSAKPSVMPGAGRNHPDRDNNPLDMRSGATTRRFGSTTDDGGFAVFDSAQTGFAAAASRFDRIGGTLDHIVSVWSPAADNNDTAGMQKQIAAAAGLSGSQYWHDLSDAQKRAFLQAYARREGYHGGGPQAG</sequence>
<feature type="compositionally biased region" description="Basic and acidic residues" evidence="1">
    <location>
        <begin position="1"/>
        <end position="14"/>
    </location>
</feature>
<reference evidence="2 4" key="2">
    <citation type="submission" date="2020-08" db="EMBL/GenBank/DDBJ databases">
        <title>Genomic Encyclopedia of Type Strains, Phase III (KMG-III): the genomes of soil and plant-associated and newly described type strains.</title>
        <authorList>
            <person name="Whitman W."/>
        </authorList>
    </citation>
    <scope>NUCLEOTIDE SEQUENCE [LARGE SCALE GENOMIC DNA]</scope>
    <source>
        <strain evidence="2 4">CECT 8088</strain>
    </source>
</reference>
<reference evidence="3 5" key="1">
    <citation type="submission" date="2020-06" db="EMBL/GenBank/DDBJ databases">
        <title>Description of novel acetic acid bacteria.</title>
        <authorList>
            <person name="Sombolestani A."/>
        </authorList>
    </citation>
    <scope>NUCLEOTIDE SEQUENCE [LARGE SCALE GENOMIC DNA]</scope>
    <source>
        <strain evidence="3 5">LMG 26838</strain>
    </source>
</reference>
<dbReference type="Proteomes" id="UP000565205">
    <property type="component" value="Unassembled WGS sequence"/>
</dbReference>
<organism evidence="2 4">
    <name type="scientific">Endobacter medicaginis</name>
    <dbReference type="NCBI Taxonomy" id="1181271"/>
    <lineage>
        <taxon>Bacteria</taxon>
        <taxon>Pseudomonadati</taxon>
        <taxon>Pseudomonadota</taxon>
        <taxon>Alphaproteobacteria</taxon>
        <taxon>Acetobacterales</taxon>
        <taxon>Acetobacteraceae</taxon>
        <taxon>Endobacter</taxon>
    </lineage>
</organism>
<evidence type="ECO:0000313" key="4">
    <source>
        <dbReference type="Proteomes" id="UP000557688"/>
    </source>
</evidence>
<evidence type="ECO:0000313" key="2">
    <source>
        <dbReference type="EMBL" id="MBB3174841.1"/>
    </source>
</evidence>
<feature type="compositionally biased region" description="Polar residues" evidence="1">
    <location>
        <begin position="83"/>
        <end position="94"/>
    </location>
</feature>
<dbReference type="AlphaFoldDB" id="A0A839V5X1"/>
<evidence type="ECO:0000313" key="5">
    <source>
        <dbReference type="Proteomes" id="UP000565205"/>
    </source>
</evidence>
<gene>
    <name evidence="2" type="ORF">FHR90_002688</name>
    <name evidence="3" type="ORF">HUK83_01975</name>
</gene>
<feature type="region of interest" description="Disordered" evidence="1">
    <location>
        <begin position="39"/>
        <end position="94"/>
    </location>
</feature>
<dbReference type="EMBL" id="JACHXV010000012">
    <property type="protein sequence ID" value="MBB3174841.1"/>
    <property type="molecule type" value="Genomic_DNA"/>
</dbReference>
<accession>A0A839V5X1</accession>
<feature type="region of interest" description="Disordered" evidence="1">
    <location>
        <begin position="1"/>
        <end position="26"/>
    </location>
</feature>
<keyword evidence="4" id="KW-1185">Reference proteome</keyword>
<evidence type="ECO:0000256" key="1">
    <source>
        <dbReference type="SAM" id="MobiDB-lite"/>
    </source>
</evidence>
<dbReference type="RefSeq" id="WP_176621844.1">
    <property type="nucleotide sequence ID" value="NZ_JABXXQ010000013.1"/>
</dbReference>
<protein>
    <submittedName>
        <fullName evidence="2">Uncharacterized protein</fullName>
    </submittedName>
</protein>